<evidence type="ECO:0000256" key="3">
    <source>
        <dbReference type="ARBA" id="ARBA00022833"/>
    </source>
</evidence>
<dbReference type="GO" id="GO:0008270">
    <property type="term" value="F:zinc ion binding"/>
    <property type="evidence" value="ECO:0007669"/>
    <property type="project" value="UniProtKB-KW"/>
</dbReference>
<evidence type="ECO:0000313" key="7">
    <source>
        <dbReference type="Proteomes" id="UP000887013"/>
    </source>
</evidence>
<name>A0A8X6TC70_NEPPI</name>
<dbReference type="AlphaFoldDB" id="A0A8X6TC70"/>
<reference evidence="6" key="1">
    <citation type="submission" date="2020-08" db="EMBL/GenBank/DDBJ databases">
        <title>Multicomponent nature underlies the extraordinary mechanical properties of spider dragline silk.</title>
        <authorList>
            <person name="Kono N."/>
            <person name="Nakamura H."/>
            <person name="Mori M."/>
            <person name="Yoshida Y."/>
            <person name="Ohtoshi R."/>
            <person name="Malay A.D."/>
            <person name="Moran D.A.P."/>
            <person name="Tomita M."/>
            <person name="Numata K."/>
            <person name="Arakawa K."/>
        </authorList>
    </citation>
    <scope>NUCLEOTIDE SEQUENCE</scope>
</reference>
<keyword evidence="3" id="KW-0862">Zinc</keyword>
<dbReference type="SMART" id="SM00184">
    <property type="entry name" value="RING"/>
    <property type="match status" value="1"/>
</dbReference>
<keyword evidence="1" id="KW-0479">Metal-binding</keyword>
<dbReference type="InterPro" id="IPR013083">
    <property type="entry name" value="Znf_RING/FYVE/PHD"/>
</dbReference>
<evidence type="ECO:0000259" key="5">
    <source>
        <dbReference type="PROSITE" id="PS50089"/>
    </source>
</evidence>
<dbReference type="EMBL" id="BMAW01100389">
    <property type="protein sequence ID" value="GFS94604.1"/>
    <property type="molecule type" value="Genomic_DNA"/>
</dbReference>
<keyword evidence="2 4" id="KW-0863">Zinc-finger</keyword>
<dbReference type="CDD" id="cd16454">
    <property type="entry name" value="RING-H2_PA-TM-RING"/>
    <property type="match status" value="1"/>
</dbReference>
<dbReference type="GO" id="GO:0005737">
    <property type="term" value="C:cytoplasm"/>
    <property type="evidence" value="ECO:0007669"/>
    <property type="project" value="TreeGrafter"/>
</dbReference>
<feature type="domain" description="RING-type" evidence="5">
    <location>
        <begin position="212"/>
        <end position="253"/>
    </location>
</feature>
<dbReference type="InterPro" id="IPR001841">
    <property type="entry name" value="Znf_RING"/>
</dbReference>
<keyword evidence="7" id="KW-1185">Reference proteome</keyword>
<proteinExistence type="predicted"/>
<dbReference type="PANTHER" id="PTHR15710:SF243">
    <property type="entry name" value="E3 UBIQUITIN-PROTEIN LIGASE PRAJA-2 ISOFORM X1"/>
    <property type="match status" value="1"/>
</dbReference>
<evidence type="ECO:0000313" key="6">
    <source>
        <dbReference type="EMBL" id="GFS94604.1"/>
    </source>
</evidence>
<gene>
    <name evidence="6" type="ORF">NPIL_172991</name>
</gene>
<accession>A0A8X6TC70</accession>
<dbReference type="SUPFAM" id="SSF57850">
    <property type="entry name" value="RING/U-box"/>
    <property type="match status" value="1"/>
</dbReference>
<dbReference type="PANTHER" id="PTHR15710">
    <property type="entry name" value="E3 UBIQUITIN-PROTEIN LIGASE PRAJA"/>
    <property type="match status" value="1"/>
</dbReference>
<dbReference type="Gene3D" id="3.30.40.10">
    <property type="entry name" value="Zinc/RING finger domain, C3HC4 (zinc finger)"/>
    <property type="match status" value="1"/>
</dbReference>
<dbReference type="Proteomes" id="UP000887013">
    <property type="component" value="Unassembled WGS sequence"/>
</dbReference>
<dbReference type="OrthoDB" id="10000441at2759"/>
<dbReference type="Pfam" id="PF13639">
    <property type="entry name" value="zf-RING_2"/>
    <property type="match status" value="1"/>
</dbReference>
<sequence>MFSNSRHYDFITVVHDFREYDYLIDDVNMYTDDDPENQISRLFNNETYLSRSSSFTIIARSLSLNDLENNISRSSSIIDISVPFNTDNSENSISRSLSLNDLENISRSSPLNNQDDFIFRSWLVTNLENEMSRQIEEFYSTSSDFSRSSSLDSLDLEPASPPLTMYDYIYNRMSLIPEGLDDYIRMYGYNMQQYMSDIDDLKITKEFLNNECSICLDKFKLNEDAKKLLCKHIFHSNCITPWLKGHDTCPVCRYEIE</sequence>
<comment type="caution">
    <text evidence="6">The sequence shown here is derived from an EMBL/GenBank/DDBJ whole genome shotgun (WGS) entry which is preliminary data.</text>
</comment>
<evidence type="ECO:0000256" key="1">
    <source>
        <dbReference type="ARBA" id="ARBA00022723"/>
    </source>
</evidence>
<dbReference type="GO" id="GO:0016567">
    <property type="term" value="P:protein ubiquitination"/>
    <property type="evidence" value="ECO:0007669"/>
    <property type="project" value="TreeGrafter"/>
</dbReference>
<organism evidence="6 7">
    <name type="scientific">Nephila pilipes</name>
    <name type="common">Giant wood spider</name>
    <name type="synonym">Nephila maculata</name>
    <dbReference type="NCBI Taxonomy" id="299642"/>
    <lineage>
        <taxon>Eukaryota</taxon>
        <taxon>Metazoa</taxon>
        <taxon>Ecdysozoa</taxon>
        <taxon>Arthropoda</taxon>
        <taxon>Chelicerata</taxon>
        <taxon>Arachnida</taxon>
        <taxon>Araneae</taxon>
        <taxon>Araneomorphae</taxon>
        <taxon>Entelegynae</taxon>
        <taxon>Araneoidea</taxon>
        <taxon>Nephilidae</taxon>
        <taxon>Nephila</taxon>
    </lineage>
</organism>
<evidence type="ECO:0000256" key="2">
    <source>
        <dbReference type="ARBA" id="ARBA00022771"/>
    </source>
</evidence>
<protein>
    <recommendedName>
        <fullName evidence="5">RING-type domain-containing protein</fullName>
    </recommendedName>
</protein>
<dbReference type="PROSITE" id="PS50089">
    <property type="entry name" value="ZF_RING_2"/>
    <property type="match status" value="1"/>
</dbReference>
<evidence type="ECO:0000256" key="4">
    <source>
        <dbReference type="PROSITE-ProRule" id="PRU00175"/>
    </source>
</evidence>
<dbReference type="GO" id="GO:0061630">
    <property type="term" value="F:ubiquitin protein ligase activity"/>
    <property type="evidence" value="ECO:0007669"/>
    <property type="project" value="TreeGrafter"/>
</dbReference>